<gene>
    <name evidence="14" type="ORF">SDRG_07071</name>
</gene>
<keyword evidence="6" id="KW-0547">Nucleotide-binding</keyword>
<evidence type="ECO:0000256" key="3">
    <source>
        <dbReference type="ARBA" id="ARBA00022448"/>
    </source>
</evidence>
<feature type="transmembrane region" description="Helical" evidence="11">
    <location>
        <begin position="101"/>
        <end position="126"/>
    </location>
</feature>
<evidence type="ECO:0000256" key="7">
    <source>
        <dbReference type="ARBA" id="ARBA00022840"/>
    </source>
</evidence>
<feature type="transmembrane region" description="Helical" evidence="11">
    <location>
        <begin position="861"/>
        <end position="883"/>
    </location>
</feature>
<dbReference type="GO" id="GO:0016887">
    <property type="term" value="F:ATP hydrolysis activity"/>
    <property type="evidence" value="ECO:0007669"/>
    <property type="project" value="InterPro"/>
</dbReference>
<feature type="transmembrane region" description="Helical" evidence="11">
    <location>
        <begin position="217"/>
        <end position="237"/>
    </location>
</feature>
<dbReference type="InterPro" id="IPR003439">
    <property type="entry name" value="ABC_transporter-like_ATP-bd"/>
</dbReference>
<dbReference type="STRING" id="1156394.T0QBS9"/>
<feature type="transmembrane region" description="Helical" evidence="11">
    <location>
        <begin position="320"/>
        <end position="339"/>
    </location>
</feature>
<dbReference type="PANTHER" id="PTHR24223">
    <property type="entry name" value="ATP-BINDING CASSETTE SUB-FAMILY C"/>
    <property type="match status" value="1"/>
</dbReference>
<dbReference type="PROSITE" id="PS50929">
    <property type="entry name" value="ABC_TM1F"/>
    <property type="match status" value="2"/>
</dbReference>
<dbReference type="SMART" id="SM00382">
    <property type="entry name" value="AAA"/>
    <property type="match status" value="2"/>
</dbReference>
<feature type="transmembrane region" description="Helical" evidence="11">
    <location>
        <begin position="903"/>
        <end position="936"/>
    </location>
</feature>
<feature type="transmembrane region" description="Helical" evidence="11">
    <location>
        <begin position="296"/>
        <end position="314"/>
    </location>
</feature>
<keyword evidence="15" id="KW-1185">Reference proteome</keyword>
<dbReference type="GO" id="GO:0140359">
    <property type="term" value="F:ABC-type transporter activity"/>
    <property type="evidence" value="ECO:0007669"/>
    <property type="project" value="InterPro"/>
</dbReference>
<feature type="domain" description="ABC transmembrane type-1" evidence="13">
    <location>
        <begin position="158"/>
        <end position="463"/>
    </location>
</feature>
<feature type="domain" description="ABC transmembrane type-1" evidence="13">
    <location>
        <begin position="791"/>
        <end position="1066"/>
    </location>
</feature>
<dbReference type="OrthoDB" id="6500128at2759"/>
<evidence type="ECO:0000259" key="13">
    <source>
        <dbReference type="PROSITE" id="PS50929"/>
    </source>
</evidence>
<dbReference type="InterPro" id="IPR036640">
    <property type="entry name" value="ABC1_TM_sf"/>
</dbReference>
<feature type="transmembrane region" description="Helical" evidence="11">
    <location>
        <begin position="152"/>
        <end position="176"/>
    </location>
</feature>
<keyword evidence="4 11" id="KW-0812">Transmembrane</keyword>
<evidence type="ECO:0000256" key="5">
    <source>
        <dbReference type="ARBA" id="ARBA00022737"/>
    </source>
</evidence>
<dbReference type="OMA" id="LAQDYWI"/>
<dbReference type="EMBL" id="JH767151">
    <property type="protein sequence ID" value="EQC35359.1"/>
    <property type="molecule type" value="Genomic_DNA"/>
</dbReference>
<feature type="transmembrane region" description="Helical" evidence="11">
    <location>
        <begin position="408"/>
        <end position="428"/>
    </location>
</feature>
<dbReference type="SUPFAM" id="SSF90123">
    <property type="entry name" value="ABC transporter transmembrane region"/>
    <property type="match status" value="2"/>
</dbReference>
<dbReference type="SUPFAM" id="SSF52540">
    <property type="entry name" value="P-loop containing nucleoside triphosphate hydrolases"/>
    <property type="match status" value="2"/>
</dbReference>
<dbReference type="InterPro" id="IPR011527">
    <property type="entry name" value="ABC1_TM_dom"/>
</dbReference>
<dbReference type="InterPro" id="IPR017871">
    <property type="entry name" value="ABC_transporter-like_CS"/>
</dbReference>
<evidence type="ECO:0000256" key="10">
    <source>
        <dbReference type="SAM" id="MobiDB-lite"/>
    </source>
</evidence>
<feature type="transmembrane region" description="Helical" evidence="11">
    <location>
        <begin position="188"/>
        <end position="205"/>
    </location>
</feature>
<keyword evidence="3" id="KW-0813">Transport</keyword>
<evidence type="ECO:0000256" key="9">
    <source>
        <dbReference type="ARBA" id="ARBA00023136"/>
    </source>
</evidence>
<feature type="transmembrane region" description="Helical" evidence="11">
    <location>
        <begin position="781"/>
        <end position="805"/>
    </location>
</feature>
<dbReference type="FunFam" id="1.20.1560.10:FF:000063">
    <property type="entry name" value="Multidrug resistance protein ABC transporter"/>
    <property type="match status" value="1"/>
</dbReference>
<dbReference type="GO" id="GO:0005524">
    <property type="term" value="F:ATP binding"/>
    <property type="evidence" value="ECO:0007669"/>
    <property type="project" value="UniProtKB-KW"/>
</dbReference>
<dbReference type="GO" id="GO:0005774">
    <property type="term" value="C:vacuolar membrane"/>
    <property type="evidence" value="ECO:0007669"/>
    <property type="project" value="UniProtKB-SubCell"/>
</dbReference>
<dbReference type="PROSITE" id="PS00211">
    <property type="entry name" value="ABC_TRANSPORTER_1"/>
    <property type="match status" value="2"/>
</dbReference>
<dbReference type="eggNOG" id="KOG0054">
    <property type="taxonomic scope" value="Eukaryota"/>
</dbReference>
<dbReference type="PANTHER" id="PTHR24223:SF443">
    <property type="entry name" value="MULTIDRUG-RESISTANCE LIKE PROTEIN 1, ISOFORM I"/>
    <property type="match status" value="1"/>
</dbReference>
<dbReference type="Pfam" id="PF00664">
    <property type="entry name" value="ABC_membrane"/>
    <property type="match status" value="2"/>
</dbReference>
<evidence type="ECO:0000313" key="15">
    <source>
        <dbReference type="Proteomes" id="UP000030762"/>
    </source>
</evidence>
<dbReference type="PROSITE" id="PS50893">
    <property type="entry name" value="ABC_TRANSPORTER_2"/>
    <property type="match status" value="2"/>
</dbReference>
<dbReference type="CDD" id="cd18580">
    <property type="entry name" value="ABC_6TM_ABCC_D2"/>
    <property type="match status" value="1"/>
</dbReference>
<dbReference type="FunFam" id="3.40.50.300:FF:000997">
    <property type="entry name" value="Multidrug resistance-associated protein 1"/>
    <property type="match status" value="1"/>
</dbReference>
<dbReference type="RefSeq" id="XP_008611109.1">
    <property type="nucleotide sequence ID" value="XM_008612887.1"/>
</dbReference>
<evidence type="ECO:0000259" key="12">
    <source>
        <dbReference type="PROSITE" id="PS50893"/>
    </source>
</evidence>
<reference evidence="14 15" key="1">
    <citation type="submission" date="2012-04" db="EMBL/GenBank/DDBJ databases">
        <title>The Genome Sequence of Saprolegnia declina VS20.</title>
        <authorList>
            <consortium name="The Broad Institute Genome Sequencing Platform"/>
            <person name="Russ C."/>
            <person name="Nusbaum C."/>
            <person name="Tyler B."/>
            <person name="van West P."/>
            <person name="Dieguez-Uribeondo J."/>
            <person name="de Bruijn I."/>
            <person name="Tripathy S."/>
            <person name="Jiang R."/>
            <person name="Young S.K."/>
            <person name="Zeng Q."/>
            <person name="Gargeya S."/>
            <person name="Fitzgerald M."/>
            <person name="Haas B."/>
            <person name="Abouelleil A."/>
            <person name="Alvarado L."/>
            <person name="Arachchi H.M."/>
            <person name="Berlin A."/>
            <person name="Chapman S.B."/>
            <person name="Goldberg J."/>
            <person name="Griggs A."/>
            <person name="Gujja S."/>
            <person name="Hansen M."/>
            <person name="Howarth C."/>
            <person name="Imamovic A."/>
            <person name="Larimer J."/>
            <person name="McCowen C."/>
            <person name="Montmayeur A."/>
            <person name="Murphy C."/>
            <person name="Neiman D."/>
            <person name="Pearson M."/>
            <person name="Priest M."/>
            <person name="Roberts A."/>
            <person name="Saif S."/>
            <person name="Shea T."/>
            <person name="Sisk P."/>
            <person name="Sykes S."/>
            <person name="Wortman J."/>
            <person name="Nusbaum C."/>
            <person name="Birren B."/>
        </authorList>
    </citation>
    <scope>NUCLEOTIDE SEQUENCE [LARGE SCALE GENOMIC DNA]</scope>
    <source>
        <strain evidence="14 15">VS20</strain>
    </source>
</reference>
<dbReference type="InterPro" id="IPR027417">
    <property type="entry name" value="P-loop_NTPase"/>
</dbReference>
<evidence type="ECO:0000256" key="11">
    <source>
        <dbReference type="SAM" id="Phobius"/>
    </source>
</evidence>
<feature type="transmembrane region" description="Helical" evidence="11">
    <location>
        <begin position="825"/>
        <end position="849"/>
    </location>
</feature>
<feature type="transmembrane region" description="Helical" evidence="11">
    <location>
        <begin position="1020"/>
        <end position="1047"/>
    </location>
</feature>
<name>T0QBS9_SAPDV</name>
<feature type="region of interest" description="Disordered" evidence="10">
    <location>
        <begin position="723"/>
        <end position="758"/>
    </location>
</feature>
<dbReference type="VEuPathDB" id="FungiDB:SDRG_07071"/>
<comment type="similarity">
    <text evidence="2">Belongs to the ABC transporter superfamily. ABCC family. Conjugate transporter (TC 3.A.1.208) subfamily.</text>
</comment>
<accession>T0QBS9</accession>
<evidence type="ECO:0000256" key="8">
    <source>
        <dbReference type="ARBA" id="ARBA00022989"/>
    </source>
</evidence>
<evidence type="ECO:0000256" key="6">
    <source>
        <dbReference type="ARBA" id="ARBA00022741"/>
    </source>
</evidence>
<feature type="domain" description="ABC transporter" evidence="12">
    <location>
        <begin position="1103"/>
        <end position="1333"/>
    </location>
</feature>
<evidence type="ECO:0000256" key="1">
    <source>
        <dbReference type="ARBA" id="ARBA00004128"/>
    </source>
</evidence>
<dbReference type="InterPro" id="IPR050173">
    <property type="entry name" value="ABC_transporter_C-like"/>
</dbReference>
<dbReference type="CDD" id="cd03244">
    <property type="entry name" value="ABCC_MRP_domain2"/>
    <property type="match status" value="1"/>
</dbReference>
<feature type="transmembrane region" description="Helical" evidence="11">
    <location>
        <begin position="440"/>
        <end position="460"/>
    </location>
</feature>
<evidence type="ECO:0000256" key="4">
    <source>
        <dbReference type="ARBA" id="ARBA00022692"/>
    </source>
</evidence>
<dbReference type="CDD" id="cd18579">
    <property type="entry name" value="ABC_6TM_ABCC_D1"/>
    <property type="match status" value="1"/>
</dbReference>
<dbReference type="GeneID" id="19947798"/>
<dbReference type="InParanoid" id="T0QBS9"/>
<feature type="domain" description="ABC transporter" evidence="12">
    <location>
        <begin position="494"/>
        <end position="724"/>
    </location>
</feature>
<evidence type="ECO:0000313" key="14">
    <source>
        <dbReference type="EMBL" id="EQC35359.1"/>
    </source>
</evidence>
<dbReference type="CDD" id="cd03250">
    <property type="entry name" value="ABCC_MRP_domain1"/>
    <property type="match status" value="1"/>
</dbReference>
<dbReference type="FunCoup" id="T0QBS9">
    <property type="interactions" value="4"/>
</dbReference>
<feature type="compositionally biased region" description="Basic and acidic residues" evidence="10">
    <location>
        <begin position="733"/>
        <end position="744"/>
    </location>
</feature>
<evidence type="ECO:0000256" key="2">
    <source>
        <dbReference type="ARBA" id="ARBA00009726"/>
    </source>
</evidence>
<dbReference type="InterPro" id="IPR044726">
    <property type="entry name" value="ABCC_6TM_D2"/>
</dbReference>
<keyword evidence="8 11" id="KW-1133">Transmembrane helix</keyword>
<keyword evidence="9 11" id="KW-0472">Membrane</keyword>
<dbReference type="Gene3D" id="3.40.50.300">
    <property type="entry name" value="P-loop containing nucleotide triphosphate hydrolases"/>
    <property type="match status" value="2"/>
</dbReference>
<dbReference type="InterPro" id="IPR003593">
    <property type="entry name" value="AAA+_ATPase"/>
</dbReference>
<protein>
    <submittedName>
        <fullName evidence="14">Uncharacterized protein</fullName>
    </submittedName>
</protein>
<dbReference type="Gene3D" id="1.20.1560.10">
    <property type="entry name" value="ABC transporter type 1, transmembrane domain"/>
    <property type="match status" value="2"/>
</dbReference>
<organism evidence="14 15">
    <name type="scientific">Saprolegnia diclina (strain VS20)</name>
    <dbReference type="NCBI Taxonomy" id="1156394"/>
    <lineage>
        <taxon>Eukaryota</taxon>
        <taxon>Sar</taxon>
        <taxon>Stramenopiles</taxon>
        <taxon>Oomycota</taxon>
        <taxon>Saprolegniomycetes</taxon>
        <taxon>Saprolegniales</taxon>
        <taxon>Saprolegniaceae</taxon>
        <taxon>Saprolegnia</taxon>
    </lineage>
</organism>
<keyword evidence="7" id="KW-0067">ATP-binding</keyword>
<dbReference type="FunFam" id="3.40.50.300:FF:000074">
    <property type="entry name" value="Multidrug resistance-associated protein 5 isoform 1"/>
    <property type="match status" value="1"/>
</dbReference>
<dbReference type="Proteomes" id="UP000030762">
    <property type="component" value="Unassembled WGS sequence"/>
</dbReference>
<dbReference type="Pfam" id="PF00005">
    <property type="entry name" value="ABC_tran"/>
    <property type="match status" value="2"/>
</dbReference>
<comment type="subcellular location">
    <subcellularLocation>
        <location evidence="1">Vacuole membrane</location>
        <topology evidence="1">Multi-pass membrane protein</topology>
    </subcellularLocation>
</comment>
<dbReference type="InterPro" id="IPR044746">
    <property type="entry name" value="ABCC_6TM_D1"/>
</dbReference>
<keyword evidence="5" id="KW-0677">Repeat</keyword>
<proteinExistence type="inferred from homology"/>
<sequence length="1339" mass="146570">MTTYRPVQTPTNAAKLRRDVNPRETASWASVLTIAWMDCLIKRGATAPLTEADTWPLPARDEAHVLYDRFEKHWATEKTQSIPRIHVALFRTFRAQILGGLFLYLAYAGIMLLQPILIQSILQYLAEDPVVHTSMHINNGYMYFGASGFNGYVVGFSILAFFTLAQTSLALTDWLMSYWANTSWMNTSVRYGWPILIQSILQYLAEDPVVHTSMHINNGYVLATLLTLLSFLSVTLIDYAQYANTHTGCNAKSIAIDMVFRKTLQLSGFAKQEMTTGEVVTLASVDAERLFMGFSFGYWAVIGPVMLVAVYIMIGHQLGAVVGVCGGAVMLLFLYVGFVSGRKVGEVRRDILKVQAERVKLTNEVLQGIRVVKLYAWEASLEAQLAAIRDRELVLLKAYQTRRVFNTVVLYIAPVISLAICLMVYVALGNELTSPVAFTALAYMNIARFPCTVFSTAVMMTSEMVASCQRISKYLSSDEVATSSLAIQQGPSTVEMTDAAFSWAAPATVSEAPPLTLQNLTFSLTPGSLTIVVGPVGSGKSSLVSAILGEIHQVGGVRHVVGNISYVNQEAWIQHATLKKNILFHSVCDDDYYNAVLSACQLEPDLAMLPDGDATEIGERGINLSGGQKARVSLARGVYHRKADIYLLDDPLSALDVHVATAVFHECIRGLLGGKTTVLVLNSHYHFLPLADRVLLMDNGSIVGDGTYESLKSTFPHLMNFTESGSSTEDADADKVDSTDDAKKTAKPISPKKGGGLMDKEDRAKGAVSAKTYKTYFGSSGYNGAVVAASIITFFTVSQTALAMTDWFMSYWSNHTTMMTKLSSGYIYLGCAVVSVFLVYGRSLYVLMVAIKCSQSLHAMLLHKVIGAPVPTFFDVTPMGRILNRFSSDLDQTDSQLPYFGLLLLQFLFQIVAVLIVCVISTPWILVVYAPLAFLFYKVQQYYNKTSGELKRLESISRTPVVTLVSETLSGLSTIRAFNMTESFLTKQRAAIDHYVSFSFLFQCSARWFQMRLDWLSSGIIAGVAFICILTKASIGIAAAGLTLTYASQLSGFLSNMSKMMNTVENLMTSVERLSAYEALPSEDDTTVDHATVDASWPAQGVITFGDYSMRYREHLDLVLNQVSFSVPSGAKVGICGRTGSGKSSLMAALFRMVPSATGSIVIDDVNIANVSVTTLRSRLTIIPQDPVLFSGSLRFNLDPSGSASDDELWTVLKQVHLGDGIASLDDEVAERGSNFSVGQRQLLCIARALLRKSKVVVLDEATANIDLESDKRIQATIKECFVGITMLIIAHRLDTIIDSDLILVLDAGRVVEYDTPTALLAIPDGSFAKLAEQAHLQM</sequence>